<sequence length="75" mass="8757">MILGSLPWYIFPSISILMEYETTAGALMYQIGLFYEQRDTDYFLVDVAAKRLYKQCIHPLFLHPDFAFSNVLSRS</sequence>
<name>A0A183DLI5_9BILA</name>
<evidence type="ECO:0000313" key="3">
    <source>
        <dbReference type="WBParaSite" id="GPUH_0000958701-mRNA-1"/>
    </source>
</evidence>
<keyword evidence="2" id="KW-1185">Reference proteome</keyword>
<gene>
    <name evidence="1" type="ORF">GPUH_LOCUS9574</name>
</gene>
<accession>A0A183DLI5</accession>
<organism evidence="3">
    <name type="scientific">Gongylonema pulchrum</name>
    <dbReference type="NCBI Taxonomy" id="637853"/>
    <lineage>
        <taxon>Eukaryota</taxon>
        <taxon>Metazoa</taxon>
        <taxon>Ecdysozoa</taxon>
        <taxon>Nematoda</taxon>
        <taxon>Chromadorea</taxon>
        <taxon>Rhabditida</taxon>
        <taxon>Spirurina</taxon>
        <taxon>Spiruromorpha</taxon>
        <taxon>Spiruroidea</taxon>
        <taxon>Gongylonematidae</taxon>
        <taxon>Gongylonema</taxon>
    </lineage>
</organism>
<proteinExistence type="predicted"/>
<protein>
    <submittedName>
        <fullName evidence="3">Protein kinase domain-containing protein</fullName>
    </submittedName>
</protein>
<evidence type="ECO:0000313" key="1">
    <source>
        <dbReference type="EMBL" id="VDK73973.1"/>
    </source>
</evidence>
<reference evidence="3" key="1">
    <citation type="submission" date="2016-06" db="UniProtKB">
        <authorList>
            <consortium name="WormBaseParasite"/>
        </authorList>
    </citation>
    <scope>IDENTIFICATION</scope>
</reference>
<reference evidence="1 2" key="2">
    <citation type="submission" date="2018-11" db="EMBL/GenBank/DDBJ databases">
        <authorList>
            <consortium name="Pathogen Informatics"/>
        </authorList>
    </citation>
    <scope>NUCLEOTIDE SEQUENCE [LARGE SCALE GENOMIC DNA]</scope>
</reference>
<dbReference type="WBParaSite" id="GPUH_0000958701-mRNA-1">
    <property type="protein sequence ID" value="GPUH_0000958701-mRNA-1"/>
    <property type="gene ID" value="GPUH_0000958701"/>
</dbReference>
<dbReference type="EMBL" id="UYRT01031854">
    <property type="protein sequence ID" value="VDK73973.1"/>
    <property type="molecule type" value="Genomic_DNA"/>
</dbReference>
<dbReference type="Proteomes" id="UP000271098">
    <property type="component" value="Unassembled WGS sequence"/>
</dbReference>
<dbReference type="AlphaFoldDB" id="A0A183DLI5"/>
<evidence type="ECO:0000313" key="2">
    <source>
        <dbReference type="Proteomes" id="UP000271098"/>
    </source>
</evidence>